<reference evidence="5" key="1">
    <citation type="submission" date="2013-08" db="EMBL/GenBank/DDBJ databases">
        <title>Intrasporangium oryzae NRRL B-24470.</title>
        <authorList>
            <person name="Liu H."/>
            <person name="Wang G."/>
        </authorList>
    </citation>
    <scope>NUCLEOTIDE SEQUENCE [LARGE SCALE GENOMIC DNA]</scope>
    <source>
        <strain evidence="5">Q5-1</strain>
    </source>
</reference>
<comment type="caution">
    <text evidence="4">The sequence shown here is derived from an EMBL/GenBank/DDBJ whole genome shotgun (WGS) entry which is preliminary data.</text>
</comment>
<evidence type="ECO:0000256" key="2">
    <source>
        <dbReference type="ARBA" id="ARBA00022801"/>
    </source>
</evidence>
<dbReference type="GO" id="GO:0044281">
    <property type="term" value="P:small molecule metabolic process"/>
    <property type="evidence" value="ECO:0007669"/>
    <property type="project" value="UniProtKB-ARBA"/>
</dbReference>
<dbReference type="Proteomes" id="UP000019494">
    <property type="component" value="Unassembled WGS sequence"/>
</dbReference>
<dbReference type="InterPro" id="IPR023214">
    <property type="entry name" value="HAD_sf"/>
</dbReference>
<protein>
    <submittedName>
        <fullName evidence="4">Haloacid dehalogenase</fullName>
    </submittedName>
</protein>
<evidence type="ECO:0000256" key="3">
    <source>
        <dbReference type="ARBA" id="ARBA00022842"/>
    </source>
</evidence>
<dbReference type="SFLD" id="SFLDG01129">
    <property type="entry name" value="C1.5:_HAD__Beta-PGM__Phosphata"/>
    <property type="match status" value="1"/>
</dbReference>
<keyword evidence="3" id="KW-0460">Magnesium</keyword>
<keyword evidence="2" id="KW-0378">Hydrolase</keyword>
<dbReference type="EMBL" id="AWQS01000022">
    <property type="protein sequence ID" value="EWT07082.1"/>
    <property type="molecule type" value="Genomic_DNA"/>
</dbReference>
<dbReference type="PRINTS" id="PR00413">
    <property type="entry name" value="HADHALOGNASE"/>
</dbReference>
<name>W9GPW9_9MICO</name>
<dbReference type="NCBIfam" id="TIGR01549">
    <property type="entry name" value="HAD-SF-IA-v1"/>
    <property type="match status" value="1"/>
</dbReference>
<organism evidence="4 5">
    <name type="scientific">Intrasporangium chromatireducens Q5-1</name>
    <dbReference type="NCBI Taxonomy" id="584657"/>
    <lineage>
        <taxon>Bacteria</taxon>
        <taxon>Bacillati</taxon>
        <taxon>Actinomycetota</taxon>
        <taxon>Actinomycetes</taxon>
        <taxon>Micrococcales</taxon>
        <taxon>Intrasporangiaceae</taxon>
        <taxon>Intrasporangium</taxon>
    </lineage>
</organism>
<sequence>MTDGAGAPVRAVIFDWGGTITPWHEVDLRAQWTAFADGVGTLACARDDLAARLYAAEDVAWQRGRSHGGSARLHEILESCGLAAGHALTEAGTAAYRAFWEPHTLTHPAVAPLWGQLRAAGLRIGVLSNTIWDRDYHRSVFERDGVLHLIDADVYSSETPWVKPQAEIFRHAAETIGVAPEECVYVGDRSYEDVHGPQQVGMRAIWIPHSRIPVEQQVSHEATPDAVAHELSDIAGIVAAWNAAR</sequence>
<evidence type="ECO:0000313" key="5">
    <source>
        <dbReference type="Proteomes" id="UP000019494"/>
    </source>
</evidence>
<dbReference type="OrthoDB" id="9810501at2"/>
<dbReference type="InterPro" id="IPR006439">
    <property type="entry name" value="HAD-SF_hydro_IA"/>
</dbReference>
<dbReference type="PANTHER" id="PTHR46470">
    <property type="entry name" value="N-ACYLNEURAMINATE-9-PHOSPHATASE"/>
    <property type="match status" value="1"/>
</dbReference>
<accession>W9GPW9</accession>
<gene>
    <name evidence="4" type="ORF">N864_12600</name>
</gene>
<evidence type="ECO:0000313" key="4">
    <source>
        <dbReference type="EMBL" id="EWT07082.1"/>
    </source>
</evidence>
<dbReference type="GO" id="GO:0016787">
    <property type="term" value="F:hydrolase activity"/>
    <property type="evidence" value="ECO:0007669"/>
    <property type="project" value="UniProtKB-KW"/>
</dbReference>
<dbReference type="InterPro" id="IPR036412">
    <property type="entry name" value="HAD-like_sf"/>
</dbReference>
<dbReference type="SFLD" id="SFLDS00003">
    <property type="entry name" value="Haloacid_Dehalogenase"/>
    <property type="match status" value="1"/>
</dbReference>
<dbReference type="RefSeq" id="WP_034714108.1">
    <property type="nucleotide sequence ID" value="NZ_AWQS01000022.1"/>
</dbReference>
<comment type="cofactor">
    <cofactor evidence="1">
        <name>Mg(2+)</name>
        <dbReference type="ChEBI" id="CHEBI:18420"/>
    </cofactor>
</comment>
<dbReference type="Gene3D" id="3.40.50.1000">
    <property type="entry name" value="HAD superfamily/HAD-like"/>
    <property type="match status" value="1"/>
</dbReference>
<dbReference type="SUPFAM" id="SSF56784">
    <property type="entry name" value="HAD-like"/>
    <property type="match status" value="1"/>
</dbReference>
<evidence type="ECO:0000256" key="1">
    <source>
        <dbReference type="ARBA" id="ARBA00001946"/>
    </source>
</evidence>
<proteinExistence type="predicted"/>
<dbReference type="Pfam" id="PF00702">
    <property type="entry name" value="Hydrolase"/>
    <property type="match status" value="1"/>
</dbReference>
<keyword evidence="5" id="KW-1185">Reference proteome</keyword>
<dbReference type="InterPro" id="IPR051400">
    <property type="entry name" value="HAD-like_hydrolase"/>
</dbReference>
<dbReference type="AlphaFoldDB" id="W9GPW9"/>